<gene>
    <name evidence="4" type="ORF">QM524_11220</name>
</gene>
<dbReference type="RefSeq" id="WP_283344654.1">
    <property type="nucleotide sequence ID" value="NZ_JASHIF010000009.1"/>
</dbReference>
<dbReference type="InterPro" id="IPR048469">
    <property type="entry name" value="YchJ-like_M"/>
</dbReference>
<protein>
    <recommendedName>
        <fullName evidence="2">UPF0225 protein QM524_11220</fullName>
    </recommendedName>
</protein>
<organism evidence="4 5">
    <name type="scientific">Flectobacillus roseus</name>
    <dbReference type="NCBI Taxonomy" id="502259"/>
    <lineage>
        <taxon>Bacteria</taxon>
        <taxon>Pseudomonadati</taxon>
        <taxon>Bacteroidota</taxon>
        <taxon>Cytophagia</taxon>
        <taxon>Cytophagales</taxon>
        <taxon>Flectobacillaceae</taxon>
        <taxon>Flectobacillus</taxon>
    </lineage>
</organism>
<dbReference type="SUPFAM" id="SSF103642">
    <property type="entry name" value="Sec-C motif"/>
    <property type="match status" value="1"/>
</dbReference>
<evidence type="ECO:0000313" key="5">
    <source>
        <dbReference type="Proteomes" id="UP001236507"/>
    </source>
</evidence>
<dbReference type="Proteomes" id="UP001236507">
    <property type="component" value="Unassembled WGS sequence"/>
</dbReference>
<accession>A0ABT6Y892</accession>
<evidence type="ECO:0000313" key="4">
    <source>
        <dbReference type="EMBL" id="MDI9859780.1"/>
    </source>
</evidence>
<dbReference type="InterPro" id="IPR032710">
    <property type="entry name" value="NTF2-like_dom_sf"/>
</dbReference>
<dbReference type="NCBIfam" id="NF002449">
    <property type="entry name" value="PRK01617.1"/>
    <property type="match status" value="1"/>
</dbReference>
<reference evidence="4 5" key="1">
    <citation type="submission" date="2023-05" db="EMBL/GenBank/DDBJ databases">
        <title>Novel species of genus Flectobacillus isolated from stream in China.</title>
        <authorList>
            <person name="Lu H."/>
        </authorList>
    </citation>
    <scope>NUCLEOTIDE SEQUENCE [LARGE SCALE GENOMIC DNA]</scope>
    <source>
        <strain evidence="4 5">KCTC 42575</strain>
    </source>
</reference>
<feature type="domain" description="YchJ-like middle NTF2-like" evidence="3">
    <location>
        <begin position="31"/>
        <end position="131"/>
    </location>
</feature>
<dbReference type="HAMAP" id="MF_00612">
    <property type="entry name" value="UPF0225"/>
    <property type="match status" value="1"/>
</dbReference>
<name>A0ABT6Y892_9BACT</name>
<dbReference type="EMBL" id="JASHIF010000009">
    <property type="protein sequence ID" value="MDI9859780.1"/>
    <property type="molecule type" value="Genomic_DNA"/>
</dbReference>
<evidence type="ECO:0000256" key="2">
    <source>
        <dbReference type="HAMAP-Rule" id="MF_00612"/>
    </source>
</evidence>
<keyword evidence="5" id="KW-1185">Reference proteome</keyword>
<dbReference type="InterPro" id="IPR023006">
    <property type="entry name" value="YchJ-like"/>
</dbReference>
<dbReference type="Gene3D" id="3.10.450.50">
    <property type="match status" value="1"/>
</dbReference>
<dbReference type="InterPro" id="IPR004027">
    <property type="entry name" value="SEC_C_motif"/>
</dbReference>
<comment type="similarity">
    <text evidence="1 2">Belongs to the UPF0225 family.</text>
</comment>
<evidence type="ECO:0000256" key="1">
    <source>
        <dbReference type="ARBA" id="ARBA00010839"/>
    </source>
</evidence>
<dbReference type="NCBIfam" id="NF002486">
    <property type="entry name" value="PRK01752.1"/>
    <property type="match status" value="1"/>
</dbReference>
<dbReference type="PANTHER" id="PTHR33747:SF1">
    <property type="entry name" value="ADENYLATE CYCLASE-ASSOCIATED CAP C-TERMINAL DOMAIN-CONTAINING PROTEIN"/>
    <property type="match status" value="1"/>
</dbReference>
<dbReference type="Pfam" id="PF17775">
    <property type="entry name" value="YchJ_M-like"/>
    <property type="match status" value="1"/>
</dbReference>
<sequence length="161" mass="18478">MSLAELCPCGSKESFQECCEPFIEGKEFASTAEQLMRSRYTAYSKIKVDYLVETTYPSRRSDFDTSSIREWATENEWTQLQVLSTKNGKETDTQGEVEFRASFKDADGVARTHYEYSSFVKEQNRWYYVSGKFQPPANQKIDRNAPCPCGSGKKYKKCCGK</sequence>
<comment type="caution">
    <text evidence="4">The sequence shown here is derived from an EMBL/GenBank/DDBJ whole genome shotgun (WGS) entry which is preliminary data.</text>
</comment>
<dbReference type="PANTHER" id="PTHR33747">
    <property type="entry name" value="UPF0225 PROTEIN SCO1677"/>
    <property type="match status" value="1"/>
</dbReference>
<dbReference type="SUPFAM" id="SSF54427">
    <property type="entry name" value="NTF2-like"/>
    <property type="match status" value="1"/>
</dbReference>
<dbReference type="Pfam" id="PF02810">
    <property type="entry name" value="SEC-C"/>
    <property type="match status" value="2"/>
</dbReference>
<evidence type="ECO:0000259" key="3">
    <source>
        <dbReference type="Pfam" id="PF17775"/>
    </source>
</evidence>
<proteinExistence type="inferred from homology"/>